<protein>
    <recommendedName>
        <fullName evidence="5">Integral-membrane protein</fullName>
    </recommendedName>
</protein>
<keyword evidence="2" id="KW-0472">Membrane</keyword>
<dbReference type="RefSeq" id="WP_285343974.1">
    <property type="nucleotide sequence ID" value="NZ_JASITI010000028.1"/>
</dbReference>
<name>A0ABT7GZH1_9ACTN</name>
<feature type="transmembrane region" description="Helical" evidence="2">
    <location>
        <begin position="32"/>
        <end position="50"/>
    </location>
</feature>
<comment type="caution">
    <text evidence="3">The sequence shown here is derived from an EMBL/GenBank/DDBJ whole genome shotgun (WGS) entry which is preliminary data.</text>
</comment>
<evidence type="ECO:0008006" key="5">
    <source>
        <dbReference type="Google" id="ProtNLM"/>
    </source>
</evidence>
<evidence type="ECO:0000313" key="3">
    <source>
        <dbReference type="EMBL" id="MDK9498259.1"/>
    </source>
</evidence>
<feature type="transmembrane region" description="Helical" evidence="2">
    <location>
        <begin position="134"/>
        <end position="155"/>
    </location>
</feature>
<dbReference type="Proteomes" id="UP001223390">
    <property type="component" value="Unassembled WGS sequence"/>
</dbReference>
<evidence type="ECO:0000256" key="1">
    <source>
        <dbReference type="SAM" id="MobiDB-lite"/>
    </source>
</evidence>
<feature type="region of interest" description="Disordered" evidence="1">
    <location>
        <begin position="189"/>
        <end position="282"/>
    </location>
</feature>
<keyword evidence="4" id="KW-1185">Reference proteome</keyword>
<keyword evidence="2" id="KW-1133">Transmembrane helix</keyword>
<organism evidence="3 4">
    <name type="scientific">Streptomyces katrae</name>
    <dbReference type="NCBI Taxonomy" id="68223"/>
    <lineage>
        <taxon>Bacteria</taxon>
        <taxon>Bacillati</taxon>
        <taxon>Actinomycetota</taxon>
        <taxon>Actinomycetes</taxon>
        <taxon>Kitasatosporales</taxon>
        <taxon>Streptomycetaceae</taxon>
        <taxon>Streptomyces</taxon>
    </lineage>
</organism>
<dbReference type="EMBL" id="JASITI010000028">
    <property type="protein sequence ID" value="MDK9498259.1"/>
    <property type="molecule type" value="Genomic_DNA"/>
</dbReference>
<gene>
    <name evidence="3" type="ORF">QEZ40_003210</name>
</gene>
<evidence type="ECO:0000313" key="4">
    <source>
        <dbReference type="Proteomes" id="UP001223390"/>
    </source>
</evidence>
<proteinExistence type="predicted"/>
<sequence>MSGMNVPLGSLLAAFAVTGALAWAAAGRRCGPAGITVALLAVQGVLHLAFSAGQAAGHGHTAPAPAEPMPGHHHVPGMRMDAPTGTAAAADGAAGAGDAAGGMGDLVDGLGGMGATGGGMGGGMADMAGMAGHGGLGMIAAHVLAGAFCAVWLAWGEAAVFRLARAIGATALLAARPLARVLALLLSRPAPEPEPPAHRPAPERPRRLRGAVHAHTAVRRGPPGWRNTHSTAPRPCRQSPARPTAPAAYAHRVAAGRRCAPSRTHAPGGAAPAAPVPHPARA</sequence>
<feature type="compositionally biased region" description="Basic and acidic residues" evidence="1">
    <location>
        <begin position="195"/>
        <end position="205"/>
    </location>
</feature>
<reference evidence="3 4" key="1">
    <citation type="submission" date="2023-05" db="EMBL/GenBank/DDBJ databases">
        <title>Sequencing and Assembly of Streptomyces sp. NP73.</title>
        <authorList>
            <person name="Konwar A.N."/>
            <person name="Saikia K."/>
            <person name="Thakur D."/>
        </authorList>
    </citation>
    <scope>NUCLEOTIDE SEQUENCE [LARGE SCALE GENOMIC DNA]</scope>
    <source>
        <strain evidence="3 4">NP73</strain>
    </source>
</reference>
<evidence type="ECO:0000256" key="2">
    <source>
        <dbReference type="SAM" id="Phobius"/>
    </source>
</evidence>
<keyword evidence="2" id="KW-0812">Transmembrane</keyword>
<accession>A0ABT7GZH1</accession>
<feature type="compositionally biased region" description="Basic residues" evidence="1">
    <location>
        <begin position="206"/>
        <end position="218"/>
    </location>
</feature>